<dbReference type="Proteomes" id="UP000886748">
    <property type="component" value="Unassembled WGS sequence"/>
</dbReference>
<organism evidence="2 3">
    <name type="scientific">Candidatus Limenecus avicola</name>
    <dbReference type="NCBI Taxonomy" id="2840847"/>
    <lineage>
        <taxon>Bacteria</taxon>
        <taxon>Bacillati</taxon>
        <taxon>Bacillota</taxon>
        <taxon>Clostridia</taxon>
        <taxon>Eubacteriales</taxon>
        <taxon>Clostridiaceae</taxon>
        <taxon>Clostridiaceae incertae sedis</taxon>
        <taxon>Candidatus Limenecus</taxon>
    </lineage>
</organism>
<evidence type="ECO:0000313" key="3">
    <source>
        <dbReference type="Proteomes" id="UP000886748"/>
    </source>
</evidence>
<evidence type="ECO:0000259" key="1">
    <source>
        <dbReference type="Pfam" id="PF13524"/>
    </source>
</evidence>
<dbReference type="EMBL" id="DVOD01000013">
    <property type="protein sequence ID" value="HIU91852.1"/>
    <property type="molecule type" value="Genomic_DNA"/>
</dbReference>
<sequence length="331" mass="38918">MKKVLITLPNSIAGTLILKGFKQGFKSNGCFVRDVDLRELTVHDIKRFKPDIIFGYDYGFLFGEDRELTDYILEHKNEYKLVHYFADEPNGKYAYVNKPQLFEEFKKVDAVSYMWDREFVDELPNCSYMPLAVNYKAYKSDLTDFVVPKYDISFVGRPLTDKRQRILAALVRKFGKKLNIFSYEKHFLQSLDDMRDKHFLNEYELDIYKSAYRGFLKTEAEIAEVYANTKVNINITLQGKSGLNYRVFEVLASRGFLLTDDMEDIRRNFIVSKELEVYKNIDDLIDKTSFYLKHIDIAQRIAFIGYADVVKSHSYTARARKIIEDLRRLDV</sequence>
<name>A0A9D1MZ39_9CLOT</name>
<protein>
    <submittedName>
        <fullName evidence="2">Glycosyltransferase</fullName>
    </submittedName>
</protein>
<dbReference type="InterPro" id="IPR055259">
    <property type="entry name" value="YkvP/CgeB_Glyco_trans-like"/>
</dbReference>
<comment type="caution">
    <text evidence="2">The sequence shown here is derived from an EMBL/GenBank/DDBJ whole genome shotgun (WGS) entry which is preliminary data.</text>
</comment>
<proteinExistence type="predicted"/>
<accession>A0A9D1MZ39</accession>
<dbReference type="Pfam" id="PF13524">
    <property type="entry name" value="Glyco_trans_1_2"/>
    <property type="match status" value="1"/>
</dbReference>
<gene>
    <name evidence="2" type="ORF">IAD26_01815</name>
</gene>
<reference evidence="2" key="2">
    <citation type="journal article" date="2021" name="PeerJ">
        <title>Extensive microbial diversity within the chicken gut microbiome revealed by metagenomics and culture.</title>
        <authorList>
            <person name="Gilroy R."/>
            <person name="Ravi A."/>
            <person name="Getino M."/>
            <person name="Pursley I."/>
            <person name="Horton D.L."/>
            <person name="Alikhan N.F."/>
            <person name="Baker D."/>
            <person name="Gharbi K."/>
            <person name="Hall N."/>
            <person name="Watson M."/>
            <person name="Adriaenssens E.M."/>
            <person name="Foster-Nyarko E."/>
            <person name="Jarju S."/>
            <person name="Secka A."/>
            <person name="Antonio M."/>
            <person name="Oren A."/>
            <person name="Chaudhuri R.R."/>
            <person name="La Ragione R."/>
            <person name="Hildebrand F."/>
            <person name="Pallen M.J."/>
        </authorList>
    </citation>
    <scope>NUCLEOTIDE SEQUENCE</scope>
    <source>
        <strain evidence="2">CHK154-7741</strain>
    </source>
</reference>
<feature type="domain" description="Spore protein YkvP/CgeB glycosyl transferase-like" evidence="1">
    <location>
        <begin position="175"/>
        <end position="323"/>
    </location>
</feature>
<reference evidence="2" key="1">
    <citation type="submission" date="2020-10" db="EMBL/GenBank/DDBJ databases">
        <authorList>
            <person name="Gilroy R."/>
        </authorList>
    </citation>
    <scope>NUCLEOTIDE SEQUENCE</scope>
    <source>
        <strain evidence="2">CHK154-7741</strain>
    </source>
</reference>
<evidence type="ECO:0000313" key="2">
    <source>
        <dbReference type="EMBL" id="HIU91852.1"/>
    </source>
</evidence>
<dbReference type="AlphaFoldDB" id="A0A9D1MZ39"/>